<dbReference type="PRINTS" id="PR00035">
    <property type="entry name" value="HTHGNTR"/>
</dbReference>
<dbReference type="GO" id="GO:0003700">
    <property type="term" value="F:DNA-binding transcription factor activity"/>
    <property type="evidence" value="ECO:0007669"/>
    <property type="project" value="InterPro"/>
</dbReference>
<dbReference type="SUPFAM" id="SSF46785">
    <property type="entry name" value="Winged helix' DNA-binding domain"/>
    <property type="match status" value="1"/>
</dbReference>
<organism evidence="5 6">
    <name type="scientific">Luteolibacter ambystomatis</name>
    <dbReference type="NCBI Taxonomy" id="2824561"/>
    <lineage>
        <taxon>Bacteria</taxon>
        <taxon>Pseudomonadati</taxon>
        <taxon>Verrucomicrobiota</taxon>
        <taxon>Verrucomicrobiia</taxon>
        <taxon>Verrucomicrobiales</taxon>
        <taxon>Verrucomicrobiaceae</taxon>
        <taxon>Luteolibacter</taxon>
    </lineage>
</organism>
<evidence type="ECO:0000256" key="1">
    <source>
        <dbReference type="ARBA" id="ARBA00023015"/>
    </source>
</evidence>
<dbReference type="SUPFAM" id="SSF53822">
    <property type="entry name" value="Periplasmic binding protein-like I"/>
    <property type="match status" value="1"/>
</dbReference>
<accession>A0A975IXY4</accession>
<dbReference type="InterPro" id="IPR000524">
    <property type="entry name" value="Tscrpt_reg_HTH_GntR"/>
</dbReference>
<keyword evidence="2" id="KW-0238">DNA-binding</keyword>
<dbReference type="Pfam" id="PF00392">
    <property type="entry name" value="GntR"/>
    <property type="match status" value="1"/>
</dbReference>
<sequence length="367" mass="40844">MDRQPLSRQVAIRLLEEIQTGRWRERLPGYRDLGSLLGVSRTTMEAALEHLTQEGVLMPPSGRRGRRIRKDFKHATSRPQHHRVLLVGEAPLPRLWPFTRSVVEESIQRLHRRGYEADYILCPALAHPHPEAVLDELLQVHPDCLWILVKPLHASVQWAISRRIKAVLLGGEVRGHGALPCVAMAIAPLLADATKRLIACGHRDIVLCINDLGEYGRAATIQFARPIFTEAGIPFDSLRNVPEAIANGPEGFNRLLEKIFSDKRPTAIVVRWLGEALALSSFCMKHGIRIPQDLSVLVAELDDLTDWHTPALSGYSLTTHSYVTHIDRWVESNGTALSGGLIQVMPRFVEGATIAAPRKNPGIQQSA</sequence>
<feature type="domain" description="HTH gntR-type" evidence="4">
    <location>
        <begin position="4"/>
        <end position="71"/>
    </location>
</feature>
<dbReference type="Gene3D" id="3.40.50.2300">
    <property type="match status" value="2"/>
</dbReference>
<reference evidence="5" key="1">
    <citation type="submission" date="2021-04" db="EMBL/GenBank/DDBJ databases">
        <title>Luteolibacter sp. 32A isolated from the skin of an Anderson's salamander (Ambystoma andersonii).</title>
        <authorList>
            <person name="Spergser J."/>
            <person name="Busse H.-J."/>
        </authorList>
    </citation>
    <scope>NUCLEOTIDE SEQUENCE</scope>
    <source>
        <strain evidence="5">32A</strain>
    </source>
</reference>
<dbReference type="InterPro" id="IPR036390">
    <property type="entry name" value="WH_DNA-bd_sf"/>
</dbReference>
<evidence type="ECO:0000313" key="6">
    <source>
        <dbReference type="Proteomes" id="UP000676169"/>
    </source>
</evidence>
<protein>
    <submittedName>
        <fullName evidence="5">Substrate-binding domain-containing protein</fullName>
    </submittedName>
</protein>
<dbReference type="PROSITE" id="PS50949">
    <property type="entry name" value="HTH_GNTR"/>
    <property type="match status" value="1"/>
</dbReference>
<dbReference type="Proteomes" id="UP000676169">
    <property type="component" value="Chromosome"/>
</dbReference>
<dbReference type="EMBL" id="CP073100">
    <property type="protein sequence ID" value="QUE49667.1"/>
    <property type="molecule type" value="Genomic_DNA"/>
</dbReference>
<dbReference type="AlphaFoldDB" id="A0A975IXY4"/>
<keyword evidence="1" id="KW-0805">Transcription regulation</keyword>
<dbReference type="InterPro" id="IPR046335">
    <property type="entry name" value="LacI/GalR-like_sensor"/>
</dbReference>
<evidence type="ECO:0000256" key="3">
    <source>
        <dbReference type="ARBA" id="ARBA00023163"/>
    </source>
</evidence>
<name>A0A975IXY4_9BACT</name>
<keyword evidence="6" id="KW-1185">Reference proteome</keyword>
<evidence type="ECO:0000313" key="5">
    <source>
        <dbReference type="EMBL" id="QUE49667.1"/>
    </source>
</evidence>
<dbReference type="Pfam" id="PF13377">
    <property type="entry name" value="Peripla_BP_3"/>
    <property type="match status" value="1"/>
</dbReference>
<dbReference type="Gene3D" id="1.10.10.10">
    <property type="entry name" value="Winged helix-like DNA-binding domain superfamily/Winged helix DNA-binding domain"/>
    <property type="match status" value="1"/>
</dbReference>
<dbReference type="GO" id="GO:0003677">
    <property type="term" value="F:DNA binding"/>
    <property type="evidence" value="ECO:0007669"/>
    <property type="project" value="UniProtKB-KW"/>
</dbReference>
<dbReference type="KEGG" id="lamb:KBB96_12375"/>
<dbReference type="InterPro" id="IPR028082">
    <property type="entry name" value="Peripla_BP_I"/>
</dbReference>
<evidence type="ECO:0000256" key="2">
    <source>
        <dbReference type="ARBA" id="ARBA00023125"/>
    </source>
</evidence>
<evidence type="ECO:0000259" key="4">
    <source>
        <dbReference type="PROSITE" id="PS50949"/>
    </source>
</evidence>
<proteinExistence type="predicted"/>
<gene>
    <name evidence="5" type="ORF">KBB96_12375</name>
</gene>
<dbReference type="InterPro" id="IPR036388">
    <property type="entry name" value="WH-like_DNA-bd_sf"/>
</dbReference>
<keyword evidence="3" id="KW-0804">Transcription</keyword>
<dbReference type="RefSeq" id="WP_211629756.1">
    <property type="nucleotide sequence ID" value="NZ_CP073100.1"/>
</dbReference>